<evidence type="ECO:0000313" key="3">
    <source>
        <dbReference type="Proteomes" id="UP000683291"/>
    </source>
</evidence>
<dbReference type="KEGG" id="sual:KDD17_12740"/>
<dbReference type="Gene3D" id="3.40.630.30">
    <property type="match status" value="1"/>
</dbReference>
<evidence type="ECO:0000313" key="2">
    <source>
        <dbReference type="EMBL" id="QUJ75805.1"/>
    </source>
</evidence>
<dbReference type="Proteomes" id="UP000683291">
    <property type="component" value="Chromosome 1"/>
</dbReference>
<dbReference type="GO" id="GO:0016747">
    <property type="term" value="F:acyltransferase activity, transferring groups other than amino-acyl groups"/>
    <property type="evidence" value="ECO:0007669"/>
    <property type="project" value="InterPro"/>
</dbReference>
<keyword evidence="2" id="KW-0808">Transferase</keyword>
<dbReference type="CDD" id="cd04301">
    <property type="entry name" value="NAT_SF"/>
    <property type="match status" value="1"/>
</dbReference>
<dbReference type="Pfam" id="PF13673">
    <property type="entry name" value="Acetyltransf_10"/>
    <property type="match status" value="1"/>
</dbReference>
<dbReference type="AlphaFoldDB" id="A0A975JCM8"/>
<name>A0A975JCM8_9RHOB</name>
<dbReference type="InterPro" id="IPR016181">
    <property type="entry name" value="Acyl_CoA_acyltransferase"/>
</dbReference>
<sequence>MDVTFATPDQRHEIEEFMHAAFPRAKWGRDGWTRLLASRWLEGGEFAVQARDGGALVGVMGMNDSLRHTARGWQRYRNLTSWYVLKSHRGLGLGETLMHNAMADPEVTSTNLTSAKAALPLVDRIGFRVLDDTRFVWRREGSGLAHTRDPLADGTLGAVDARVLRDHADMGLAPFQIETPDGPCTLVLSVKQKSDDHVTHEVVYAGQPDLLARHAQAIADTVLPDTPAVFSVDSRLAPGAQPPVAEPIAVPRFYKGTTLAPAEIDHMYSEVVLMGMKLY</sequence>
<organism evidence="2 3">
    <name type="scientific">Sulfitobacter albidus</name>
    <dbReference type="NCBI Taxonomy" id="2829501"/>
    <lineage>
        <taxon>Bacteria</taxon>
        <taxon>Pseudomonadati</taxon>
        <taxon>Pseudomonadota</taxon>
        <taxon>Alphaproteobacteria</taxon>
        <taxon>Rhodobacterales</taxon>
        <taxon>Roseobacteraceae</taxon>
        <taxon>Sulfitobacter</taxon>
    </lineage>
</organism>
<keyword evidence="2" id="KW-0012">Acyltransferase</keyword>
<feature type="domain" description="N-acetyltransferase" evidence="1">
    <location>
        <begin position="1"/>
        <end position="149"/>
    </location>
</feature>
<keyword evidence="3" id="KW-1185">Reference proteome</keyword>
<dbReference type="SUPFAM" id="SSF55729">
    <property type="entry name" value="Acyl-CoA N-acyltransferases (Nat)"/>
    <property type="match status" value="1"/>
</dbReference>
<dbReference type="EC" id="2.3.1.-" evidence="2"/>
<reference evidence="2" key="1">
    <citation type="submission" date="2021-04" db="EMBL/GenBank/DDBJ databases">
        <title>Complete genome sequence for Sulfitobacter sp. strain JK7-1.</title>
        <authorList>
            <person name="Park S.-J."/>
        </authorList>
    </citation>
    <scope>NUCLEOTIDE SEQUENCE</scope>
    <source>
        <strain evidence="2">JK7-1</strain>
    </source>
</reference>
<evidence type="ECO:0000259" key="1">
    <source>
        <dbReference type="PROSITE" id="PS51186"/>
    </source>
</evidence>
<gene>
    <name evidence="2" type="ORF">KDD17_12740</name>
</gene>
<dbReference type="PROSITE" id="PS51186">
    <property type="entry name" value="GNAT"/>
    <property type="match status" value="1"/>
</dbReference>
<dbReference type="InterPro" id="IPR000182">
    <property type="entry name" value="GNAT_dom"/>
</dbReference>
<accession>A0A975JCM8</accession>
<protein>
    <submittedName>
        <fullName evidence="2">GNAT family N-acetyltransferase</fullName>
        <ecNumber evidence="2">2.3.1.-</ecNumber>
    </submittedName>
</protein>
<proteinExistence type="predicted"/>
<dbReference type="EMBL" id="CP073581">
    <property type="protein sequence ID" value="QUJ75805.1"/>
    <property type="molecule type" value="Genomic_DNA"/>
</dbReference>
<dbReference type="RefSeq" id="WP_212704005.1">
    <property type="nucleotide sequence ID" value="NZ_CP073581.1"/>
</dbReference>